<accession>A0ABV2AJS8</accession>
<evidence type="ECO:0000256" key="1">
    <source>
        <dbReference type="SAM" id="MobiDB-lite"/>
    </source>
</evidence>
<proteinExistence type="predicted"/>
<feature type="region of interest" description="Disordered" evidence="1">
    <location>
        <begin position="52"/>
        <end position="71"/>
    </location>
</feature>
<gene>
    <name evidence="2" type="ORF">MHBO_001674</name>
</gene>
<dbReference type="EMBL" id="JBDODL010000446">
    <property type="protein sequence ID" value="MES1919930.1"/>
    <property type="molecule type" value="Genomic_DNA"/>
</dbReference>
<keyword evidence="3" id="KW-1185">Reference proteome</keyword>
<evidence type="ECO:0000313" key="2">
    <source>
        <dbReference type="EMBL" id="MES1919930.1"/>
    </source>
</evidence>
<feature type="compositionally biased region" description="Basic and acidic residues" evidence="1">
    <location>
        <begin position="52"/>
        <end position="67"/>
    </location>
</feature>
<sequence length="124" mass="14125">MQMLFEEEGTSETDSYSEFNECNCNNKECANCGTFIGKQNFAVVSVTKSGKNDEETNYFKKDPEKTGFRNRNVSVSAGKPRVEIEMTENTEEMQMASEILNQIDNELKISRDINSLYSLIPIKK</sequence>
<dbReference type="Proteomes" id="UP001439008">
    <property type="component" value="Unassembled WGS sequence"/>
</dbReference>
<comment type="caution">
    <text evidence="2">The sequence shown here is derived from an EMBL/GenBank/DDBJ whole genome shotgun (WGS) entry which is preliminary data.</text>
</comment>
<protein>
    <submittedName>
        <fullName evidence="2">Uncharacterized protein</fullName>
    </submittedName>
</protein>
<evidence type="ECO:0000313" key="3">
    <source>
        <dbReference type="Proteomes" id="UP001439008"/>
    </source>
</evidence>
<name>A0ABV2AJS8_9EUKA</name>
<organism evidence="2 3">
    <name type="scientific">Bonamia ostreae</name>
    <dbReference type="NCBI Taxonomy" id="126728"/>
    <lineage>
        <taxon>Eukaryota</taxon>
        <taxon>Sar</taxon>
        <taxon>Rhizaria</taxon>
        <taxon>Endomyxa</taxon>
        <taxon>Ascetosporea</taxon>
        <taxon>Haplosporida</taxon>
        <taxon>Bonamia</taxon>
    </lineage>
</organism>
<reference evidence="2 3" key="1">
    <citation type="journal article" date="2024" name="BMC Biol.">
        <title>Comparative genomics of Ascetosporea gives new insight into the evolutionary basis for animal parasitism in Rhizaria.</title>
        <authorList>
            <person name="Hiltunen Thoren M."/>
            <person name="Onut-Brannstrom I."/>
            <person name="Alfjorden A."/>
            <person name="Peckova H."/>
            <person name="Swords F."/>
            <person name="Hooper C."/>
            <person name="Holzer A.S."/>
            <person name="Bass D."/>
            <person name="Burki F."/>
        </authorList>
    </citation>
    <scope>NUCLEOTIDE SEQUENCE [LARGE SCALE GENOMIC DNA]</scope>
    <source>
        <strain evidence="2">20-A016</strain>
    </source>
</reference>